<organism evidence="11 12">
    <name type="scientific">Strongyloides papillosus</name>
    <name type="common">Intestinal threadworm</name>
    <dbReference type="NCBI Taxonomy" id="174720"/>
    <lineage>
        <taxon>Eukaryota</taxon>
        <taxon>Metazoa</taxon>
        <taxon>Ecdysozoa</taxon>
        <taxon>Nematoda</taxon>
        <taxon>Chromadorea</taxon>
        <taxon>Rhabditida</taxon>
        <taxon>Tylenchina</taxon>
        <taxon>Panagrolaimomorpha</taxon>
        <taxon>Strongyloidoidea</taxon>
        <taxon>Strongyloididae</taxon>
        <taxon>Strongyloides</taxon>
    </lineage>
</organism>
<evidence type="ECO:0000256" key="9">
    <source>
        <dbReference type="SAM" id="MobiDB-lite"/>
    </source>
</evidence>
<protein>
    <recommendedName>
        <fullName evidence="1">non-specific serine/threonine protein kinase</fullName>
        <ecNumber evidence="1">2.7.11.1</ecNumber>
    </recommendedName>
</protein>
<dbReference type="PANTHER" id="PTHR24419">
    <property type="entry name" value="INTERLEUKIN-1 RECEPTOR-ASSOCIATED KINASE"/>
    <property type="match status" value="1"/>
</dbReference>
<dbReference type="PANTHER" id="PTHR24419:SF18">
    <property type="entry name" value="SERINE_THREONINE-PROTEIN KINASE HASPIN"/>
    <property type="match status" value="1"/>
</dbReference>
<feature type="compositionally biased region" description="Basic and acidic residues" evidence="9">
    <location>
        <begin position="86"/>
        <end position="97"/>
    </location>
</feature>
<proteinExistence type="predicted"/>
<evidence type="ECO:0000256" key="1">
    <source>
        <dbReference type="ARBA" id="ARBA00012513"/>
    </source>
</evidence>
<evidence type="ECO:0000256" key="7">
    <source>
        <dbReference type="ARBA" id="ARBA00047899"/>
    </source>
</evidence>
<evidence type="ECO:0000313" key="11">
    <source>
        <dbReference type="Proteomes" id="UP000046392"/>
    </source>
</evidence>
<dbReference type="SUPFAM" id="SSF56112">
    <property type="entry name" value="Protein kinase-like (PK-like)"/>
    <property type="match status" value="1"/>
</dbReference>
<keyword evidence="6" id="KW-0067">ATP-binding</keyword>
<dbReference type="InterPro" id="IPR000719">
    <property type="entry name" value="Prot_kinase_dom"/>
</dbReference>
<evidence type="ECO:0000256" key="5">
    <source>
        <dbReference type="ARBA" id="ARBA00022777"/>
    </source>
</evidence>
<dbReference type="GO" id="GO:0005524">
    <property type="term" value="F:ATP binding"/>
    <property type="evidence" value="ECO:0007669"/>
    <property type="project" value="UniProtKB-KW"/>
</dbReference>
<evidence type="ECO:0000256" key="8">
    <source>
        <dbReference type="ARBA" id="ARBA00048679"/>
    </source>
</evidence>
<keyword evidence="11" id="KW-1185">Reference proteome</keyword>
<feature type="compositionally biased region" description="Polar residues" evidence="9">
    <location>
        <begin position="98"/>
        <end position="110"/>
    </location>
</feature>
<dbReference type="GO" id="GO:0072354">
    <property type="term" value="F:histone H3T3 kinase activity"/>
    <property type="evidence" value="ECO:0007669"/>
    <property type="project" value="TreeGrafter"/>
</dbReference>
<dbReference type="InterPro" id="IPR011009">
    <property type="entry name" value="Kinase-like_dom_sf"/>
</dbReference>
<dbReference type="AlphaFoldDB" id="A0A0N5BY46"/>
<dbReference type="GO" id="GO:0035556">
    <property type="term" value="P:intracellular signal transduction"/>
    <property type="evidence" value="ECO:0007669"/>
    <property type="project" value="TreeGrafter"/>
</dbReference>
<dbReference type="STRING" id="174720.A0A0N5BY46"/>
<reference evidence="12" key="1">
    <citation type="submission" date="2017-02" db="UniProtKB">
        <authorList>
            <consortium name="WormBaseParasite"/>
        </authorList>
    </citation>
    <scope>IDENTIFICATION</scope>
</reference>
<feature type="region of interest" description="Disordered" evidence="9">
    <location>
        <begin position="86"/>
        <end position="110"/>
    </location>
</feature>
<evidence type="ECO:0000256" key="4">
    <source>
        <dbReference type="ARBA" id="ARBA00022741"/>
    </source>
</evidence>
<feature type="domain" description="Protein kinase" evidence="10">
    <location>
        <begin position="369"/>
        <end position="679"/>
    </location>
</feature>
<dbReference type="Gene3D" id="1.10.510.10">
    <property type="entry name" value="Transferase(Phosphotransferase) domain 1"/>
    <property type="match status" value="1"/>
</dbReference>
<evidence type="ECO:0000313" key="12">
    <source>
        <dbReference type="WBParaSite" id="SPAL_0001070700.1"/>
    </source>
</evidence>
<dbReference type="EC" id="2.7.11.1" evidence="1"/>
<dbReference type="Proteomes" id="UP000046392">
    <property type="component" value="Unplaced"/>
</dbReference>
<keyword evidence="2" id="KW-0723">Serine/threonine-protein kinase</keyword>
<keyword evidence="5" id="KW-0418">Kinase</keyword>
<evidence type="ECO:0000256" key="2">
    <source>
        <dbReference type="ARBA" id="ARBA00022527"/>
    </source>
</evidence>
<evidence type="ECO:0000256" key="6">
    <source>
        <dbReference type="ARBA" id="ARBA00022840"/>
    </source>
</evidence>
<keyword evidence="4" id="KW-0547">Nucleotide-binding</keyword>
<dbReference type="WBParaSite" id="SPAL_0001070700.1">
    <property type="protein sequence ID" value="SPAL_0001070700.1"/>
    <property type="gene ID" value="SPAL_0001070700"/>
</dbReference>
<dbReference type="InterPro" id="IPR024604">
    <property type="entry name" value="GSG2_C"/>
</dbReference>
<sequence>MILRKSKKILREENKKKVEDFMKAVKENDSFRDQIVSENEKKQIDDVYKSFDVSDVKLIYEPECKDVEIISSEVTIQEKLSDSHNEIDNLKSDDKDNTVQQVNSNNSLDMNSVKSKNLSFSNSIYHTTLTVDGNLTDPINGYSNKLDETLEISREKTYLMRNSIISLNSTTPVQDTSNQISQNLNDVCGLPEINNQAIFEEPKNKTYSSSDDEGSLRFVTIERGNTVKDSKISSKYKNQKDQDKQRNSIFYHGKPRRKVPVRCVIPIDDDFYDGTVFFKESFHIENKIDDEENVKCNQRFSLPKKRKSNERKSCISASKRELTEVPSLEMSRYFLDITQEDLTASIMTIDDMLKLMGQEKLVSFRKLLPQKIKKIGEGSFGEVYSAKNSKNQNVIYKVTPFEPDDKTKTMVNGDILKGCRELSVEYVVTNEMSKLSEMSNFCCDNFVKLYRGIVVKGMYPKILLDAWKAYERNNEIFNEDPLEYKDKVNYYMILELEDAGIELEKFDDIKRPQAYSIIFQLIHCLRIAETVFLFEHRDLHESNILIQKVDKDVDIEYKYNLNEYKLKSFGVKIKIIDYTLSRMNLRNEEYFLDLDKVNGLYDENCDPDTFQSVYLKMRKITNGDWSKFYPKNNLFWIIYHVKRLFSLKGIEDREFVNFFLKDVSEMECLEELINNDKFINFQKKFIIE</sequence>
<name>A0A0N5BY46_STREA</name>
<comment type="catalytic activity">
    <reaction evidence="8">
        <text>L-seryl-[protein] + ATP = O-phospho-L-seryl-[protein] + ADP + H(+)</text>
        <dbReference type="Rhea" id="RHEA:17989"/>
        <dbReference type="Rhea" id="RHEA-COMP:9863"/>
        <dbReference type="Rhea" id="RHEA-COMP:11604"/>
        <dbReference type="ChEBI" id="CHEBI:15378"/>
        <dbReference type="ChEBI" id="CHEBI:29999"/>
        <dbReference type="ChEBI" id="CHEBI:30616"/>
        <dbReference type="ChEBI" id="CHEBI:83421"/>
        <dbReference type="ChEBI" id="CHEBI:456216"/>
        <dbReference type="EC" id="2.7.11.1"/>
    </reaction>
</comment>
<dbReference type="GO" id="GO:0005737">
    <property type="term" value="C:cytoplasm"/>
    <property type="evidence" value="ECO:0007669"/>
    <property type="project" value="TreeGrafter"/>
</dbReference>
<dbReference type="SMART" id="SM01331">
    <property type="entry name" value="DUF3635"/>
    <property type="match status" value="1"/>
</dbReference>
<accession>A0A0N5BY46</accession>
<keyword evidence="3" id="KW-0808">Transferase</keyword>
<dbReference type="Gene3D" id="3.30.200.20">
    <property type="entry name" value="Phosphorylase Kinase, domain 1"/>
    <property type="match status" value="1"/>
</dbReference>
<evidence type="ECO:0000259" key="10">
    <source>
        <dbReference type="PROSITE" id="PS50011"/>
    </source>
</evidence>
<dbReference type="GO" id="GO:0005634">
    <property type="term" value="C:nucleus"/>
    <property type="evidence" value="ECO:0007669"/>
    <property type="project" value="TreeGrafter"/>
</dbReference>
<dbReference type="GO" id="GO:0000278">
    <property type="term" value="P:mitotic cell cycle"/>
    <property type="evidence" value="ECO:0007669"/>
    <property type="project" value="TreeGrafter"/>
</dbReference>
<dbReference type="Pfam" id="PF12330">
    <property type="entry name" value="Haspin_kinase"/>
    <property type="match status" value="1"/>
</dbReference>
<comment type="catalytic activity">
    <reaction evidence="7">
        <text>L-threonyl-[protein] + ATP = O-phospho-L-threonyl-[protein] + ADP + H(+)</text>
        <dbReference type="Rhea" id="RHEA:46608"/>
        <dbReference type="Rhea" id="RHEA-COMP:11060"/>
        <dbReference type="Rhea" id="RHEA-COMP:11605"/>
        <dbReference type="ChEBI" id="CHEBI:15378"/>
        <dbReference type="ChEBI" id="CHEBI:30013"/>
        <dbReference type="ChEBI" id="CHEBI:30616"/>
        <dbReference type="ChEBI" id="CHEBI:61977"/>
        <dbReference type="ChEBI" id="CHEBI:456216"/>
        <dbReference type="EC" id="2.7.11.1"/>
    </reaction>
</comment>
<dbReference type="PROSITE" id="PS50011">
    <property type="entry name" value="PROTEIN_KINASE_DOM"/>
    <property type="match status" value="1"/>
</dbReference>
<evidence type="ECO:0000256" key="3">
    <source>
        <dbReference type="ARBA" id="ARBA00022679"/>
    </source>
</evidence>